<gene>
    <name evidence="3" type="ORF">INT43_005109</name>
</gene>
<dbReference type="OrthoDB" id="72441at2759"/>
<keyword evidence="4" id="KW-1185">Reference proteome</keyword>
<dbReference type="EMBL" id="JAEPQZ010000014">
    <property type="protein sequence ID" value="KAG2173689.1"/>
    <property type="molecule type" value="Genomic_DNA"/>
</dbReference>
<dbReference type="GO" id="GO:0007031">
    <property type="term" value="P:peroxisome organization"/>
    <property type="evidence" value="ECO:0007669"/>
    <property type="project" value="UniProtKB-ARBA"/>
</dbReference>
<feature type="region of interest" description="Disordered" evidence="1">
    <location>
        <begin position="1"/>
        <end position="49"/>
    </location>
</feature>
<name>A0A8H7PHG9_MORIS</name>
<dbReference type="AlphaFoldDB" id="A0A8H7PHG9"/>
<dbReference type="GO" id="GO:0005778">
    <property type="term" value="C:peroxisomal membrane"/>
    <property type="evidence" value="ECO:0007669"/>
    <property type="project" value="UniProtKB-ARBA"/>
</dbReference>
<feature type="compositionally biased region" description="Polar residues" evidence="1">
    <location>
        <begin position="27"/>
        <end position="41"/>
    </location>
</feature>
<dbReference type="Proteomes" id="UP000654370">
    <property type="component" value="Unassembled WGS sequence"/>
</dbReference>
<organism evidence="3 4">
    <name type="scientific">Mortierella isabellina</name>
    <name type="common">Filamentous fungus</name>
    <name type="synonym">Umbelopsis isabellina</name>
    <dbReference type="NCBI Taxonomy" id="91625"/>
    <lineage>
        <taxon>Eukaryota</taxon>
        <taxon>Fungi</taxon>
        <taxon>Fungi incertae sedis</taxon>
        <taxon>Mucoromycota</taxon>
        <taxon>Mucoromycotina</taxon>
        <taxon>Umbelopsidomycetes</taxon>
        <taxon>Umbelopsidales</taxon>
        <taxon>Umbelopsidaceae</taxon>
        <taxon>Umbelopsis</taxon>
    </lineage>
</organism>
<sequence>MAETLQVPPPASPADKSSDSKAPSLSIRRQNATPSMQSRATHTPEPSLIDNLRLNEAMTESSSSSSSRNYDDEYEYDVLYECQRGSFTFGYSSKSLLQFDPSPWCDRNMKYTPMDIHTFSLPNPLWQWMNKDWLADMTGDVDEAGWEYAFTFRGSVWHGNYTHMRSFARRRKWIRLRRRRVMDEDQSVQGDDAVSIHTAEAATNDGREESAANREAQVFERLKACRLDRERLKILDDMLKEDDAAVEMIQVKVKEYSTLFDFEDSRKKLALLLLSKQTVKDSAVEAVTPATATETEKQAIASVGFFGNIKTIGKEVEENRKEKSKDKGKEKE</sequence>
<dbReference type="InterPro" id="IPR006614">
    <property type="entry name" value="Peroxin/Ferlin"/>
</dbReference>
<accession>A0A8H7PHG9</accession>
<reference evidence="3" key="1">
    <citation type="submission" date="2020-12" db="EMBL/GenBank/DDBJ databases">
        <title>Metabolic potential, ecology and presence of endohyphal bacteria is reflected in genomic diversity of Mucoromycotina.</title>
        <authorList>
            <person name="Muszewska A."/>
            <person name="Okrasinska A."/>
            <person name="Steczkiewicz K."/>
            <person name="Drgas O."/>
            <person name="Orlowska M."/>
            <person name="Perlinska-Lenart U."/>
            <person name="Aleksandrzak-Piekarczyk T."/>
            <person name="Szatraj K."/>
            <person name="Zielenkiewicz U."/>
            <person name="Pilsyk S."/>
            <person name="Malc E."/>
            <person name="Mieczkowski P."/>
            <person name="Kruszewska J.S."/>
            <person name="Biernat P."/>
            <person name="Pawlowska J."/>
        </authorList>
    </citation>
    <scope>NUCLEOTIDE SEQUENCE</scope>
    <source>
        <strain evidence="3">WA0000067209</strain>
    </source>
</reference>
<proteinExistence type="predicted"/>
<evidence type="ECO:0000256" key="1">
    <source>
        <dbReference type="SAM" id="MobiDB-lite"/>
    </source>
</evidence>
<protein>
    <recommendedName>
        <fullName evidence="2">Peroxin/Ferlin domain-containing protein</fullName>
    </recommendedName>
</protein>
<evidence type="ECO:0000259" key="2">
    <source>
        <dbReference type="SMART" id="SM00694"/>
    </source>
</evidence>
<evidence type="ECO:0000313" key="4">
    <source>
        <dbReference type="Proteomes" id="UP000654370"/>
    </source>
</evidence>
<dbReference type="InterPro" id="IPR010482">
    <property type="entry name" value="TECPR1-like_DysF"/>
</dbReference>
<evidence type="ECO:0000313" key="3">
    <source>
        <dbReference type="EMBL" id="KAG2173689.1"/>
    </source>
</evidence>
<dbReference type="SMART" id="SM00694">
    <property type="entry name" value="DysFC"/>
    <property type="match status" value="1"/>
</dbReference>
<feature type="domain" description="Peroxin/Ferlin" evidence="2">
    <location>
        <begin position="145"/>
        <end position="180"/>
    </location>
</feature>
<comment type="caution">
    <text evidence="3">The sequence shown here is derived from an EMBL/GenBank/DDBJ whole genome shotgun (WGS) entry which is preliminary data.</text>
</comment>
<dbReference type="Pfam" id="PF06398">
    <property type="entry name" value="Pex24p"/>
    <property type="match status" value="1"/>
</dbReference>